<accession>A0AAV5GSB9</accession>
<dbReference type="InterPro" id="IPR036188">
    <property type="entry name" value="FAD/NAD-bd_sf"/>
</dbReference>
<dbReference type="Pfam" id="PF07992">
    <property type="entry name" value="Pyr_redox_2"/>
    <property type="match status" value="1"/>
</dbReference>
<dbReference type="PANTHER" id="PTHR43735">
    <property type="entry name" value="APOPTOSIS-INDUCING FACTOR 1"/>
    <property type="match status" value="1"/>
</dbReference>
<evidence type="ECO:0000256" key="1">
    <source>
        <dbReference type="ARBA" id="ARBA00006442"/>
    </source>
</evidence>
<evidence type="ECO:0000256" key="2">
    <source>
        <dbReference type="ARBA" id="ARBA00022630"/>
    </source>
</evidence>
<reference evidence="6 7" key="1">
    <citation type="submission" date="2021-12" db="EMBL/GenBank/DDBJ databases">
        <title>High titer production of polyol ester of fatty acids by Rhodotorula paludigena BS15 towards product separation-free biomass refinery.</title>
        <authorList>
            <person name="Mano J."/>
            <person name="Ono H."/>
            <person name="Tanaka T."/>
            <person name="Naito K."/>
            <person name="Sushida H."/>
            <person name="Ike M."/>
            <person name="Tokuyasu K."/>
            <person name="Kitaoka M."/>
        </authorList>
    </citation>
    <scope>NUCLEOTIDE SEQUENCE [LARGE SCALE GENOMIC DNA]</scope>
    <source>
        <strain evidence="6 7">BS15</strain>
    </source>
</reference>
<dbReference type="GO" id="GO:0050660">
    <property type="term" value="F:flavin adenine dinucleotide binding"/>
    <property type="evidence" value="ECO:0007669"/>
    <property type="project" value="TreeGrafter"/>
</dbReference>
<evidence type="ECO:0000313" key="7">
    <source>
        <dbReference type="Proteomes" id="UP001342314"/>
    </source>
</evidence>
<dbReference type="PANTHER" id="PTHR43735:SF3">
    <property type="entry name" value="FERROPTOSIS SUPPRESSOR PROTEIN 1"/>
    <property type="match status" value="1"/>
</dbReference>
<dbReference type="Proteomes" id="UP001342314">
    <property type="component" value="Unassembled WGS sequence"/>
</dbReference>
<feature type="domain" description="FAD/NAD(P)-binding" evidence="5">
    <location>
        <begin position="4"/>
        <end position="298"/>
    </location>
</feature>
<dbReference type="PRINTS" id="PR00368">
    <property type="entry name" value="FADPNR"/>
</dbReference>
<organism evidence="6 7">
    <name type="scientific">Rhodotorula paludigena</name>
    <dbReference type="NCBI Taxonomy" id="86838"/>
    <lineage>
        <taxon>Eukaryota</taxon>
        <taxon>Fungi</taxon>
        <taxon>Dikarya</taxon>
        <taxon>Basidiomycota</taxon>
        <taxon>Pucciniomycotina</taxon>
        <taxon>Microbotryomycetes</taxon>
        <taxon>Sporidiobolales</taxon>
        <taxon>Sporidiobolaceae</taxon>
        <taxon>Rhodotorula</taxon>
    </lineage>
</organism>
<dbReference type="EMBL" id="BQKY01000011">
    <property type="protein sequence ID" value="GJN92387.1"/>
    <property type="molecule type" value="Genomic_DNA"/>
</dbReference>
<dbReference type="Gene3D" id="3.50.50.100">
    <property type="match status" value="1"/>
</dbReference>
<comment type="caution">
    <text evidence="6">The sequence shown here is derived from an EMBL/GenBank/DDBJ whole genome shotgun (WGS) entry which is preliminary data.</text>
</comment>
<dbReference type="PRINTS" id="PR00469">
    <property type="entry name" value="PNDRDTASEII"/>
</dbReference>
<proteinExistence type="inferred from homology"/>
<dbReference type="GO" id="GO:0004174">
    <property type="term" value="F:electron-transferring-flavoprotein dehydrogenase activity"/>
    <property type="evidence" value="ECO:0007669"/>
    <property type="project" value="TreeGrafter"/>
</dbReference>
<keyword evidence="4" id="KW-0560">Oxidoreductase</keyword>
<dbReference type="InterPro" id="IPR023753">
    <property type="entry name" value="FAD/NAD-binding_dom"/>
</dbReference>
<evidence type="ECO:0000259" key="5">
    <source>
        <dbReference type="Pfam" id="PF07992"/>
    </source>
</evidence>
<dbReference type="SUPFAM" id="SSF51905">
    <property type="entry name" value="FAD/NAD(P)-binding domain"/>
    <property type="match status" value="1"/>
</dbReference>
<keyword evidence="3" id="KW-0274">FAD</keyword>
<protein>
    <recommendedName>
        <fullName evidence="5">FAD/NAD(P)-binding domain-containing protein</fullName>
    </recommendedName>
</protein>
<sequence length="381" mass="40543">MSKNIVIVGYGPAAAQTAQTLASSLPSGYRIVAISSGPGYWPIAALRGAVVPGWEDKPIASTDNAFPKGGQHVLIEPATVVELRRNSIVLDEAAAGFDAEIPFEYCVLATGSAYPYPCRPRRSTFADAVADLRQTQQEVAAAKSILVIGGGPVGVEVAGEVAEYYNGKDGRAKKEITIVHSHDRFLHESGWKDKFNSTLKQQLEAYGINVILGQKVVDGPAESGKVEGGSRAFHLDNGQSVTADYVFVAHGNAPNTGLVRDFDASALDEKKRVRVRPSLQLEKYDNIFAVGDITNVKEEKTFYASKGHAPVAAANILSLINASKPAKAVKPTGQMLVVTVGSKGGAAQLPFGFVMGSWFTSFAKGKSLFIADFKKLYNAPA</sequence>
<evidence type="ECO:0000256" key="3">
    <source>
        <dbReference type="ARBA" id="ARBA00022827"/>
    </source>
</evidence>
<comment type="similarity">
    <text evidence="1">Belongs to the FAD-dependent oxidoreductase family.</text>
</comment>
<evidence type="ECO:0000256" key="4">
    <source>
        <dbReference type="ARBA" id="ARBA00023002"/>
    </source>
</evidence>
<keyword evidence="2" id="KW-0285">Flavoprotein</keyword>
<name>A0AAV5GSB9_9BASI</name>
<dbReference type="AlphaFoldDB" id="A0AAV5GSB9"/>
<gene>
    <name evidence="6" type="ORF">Rhopal_005417-T1</name>
</gene>
<keyword evidence="7" id="KW-1185">Reference proteome</keyword>
<dbReference type="GO" id="GO:0005737">
    <property type="term" value="C:cytoplasm"/>
    <property type="evidence" value="ECO:0007669"/>
    <property type="project" value="TreeGrafter"/>
</dbReference>
<evidence type="ECO:0000313" key="6">
    <source>
        <dbReference type="EMBL" id="GJN92387.1"/>
    </source>
</evidence>